<keyword evidence="2" id="KW-0812">Transmembrane</keyword>
<sequence length="314" mass="34589">MSAPPPEQPIYYSPAPAGGVVNPDGTQAQYQYVTPQQPSTPYQQPDTPYQQPGTPYQQPGTPYQQYSPQPGTADGTTLTQPFYAAQSPVPAQASQPVYTTASPVPGTVYAQPGYEQKPLDGQQQQGVYYAQQAPIQQQPQTFVVTTETTTDSPVITGDGTGLTGKMPQLKECCLCFPLHTGALIIAAVMTIYYGYLGINLFSWGIFVGVYISYIIFGVIYIMIAVVSGYGFVGIYKENPVFVDRFIKMFIVCSIIWFALNLLQMIILVANGFYLNWAWWIVNLLIAGLLQYYFCVCLVSYQRVLHARVGGGQKI</sequence>
<reference evidence="3 4" key="1">
    <citation type="submission" date="2016-07" db="EMBL/GenBank/DDBJ databases">
        <title>Pervasive Adenine N6-methylation of Active Genes in Fungi.</title>
        <authorList>
            <consortium name="DOE Joint Genome Institute"/>
            <person name="Mondo S.J."/>
            <person name="Dannebaum R.O."/>
            <person name="Kuo R.C."/>
            <person name="Labutti K."/>
            <person name="Haridas S."/>
            <person name="Kuo A."/>
            <person name="Salamov A."/>
            <person name="Ahrendt S.R."/>
            <person name="Lipzen A."/>
            <person name="Sullivan W."/>
            <person name="Andreopoulos W.B."/>
            <person name="Clum A."/>
            <person name="Lindquist E."/>
            <person name="Daum C."/>
            <person name="Ramamoorthy G.K."/>
            <person name="Gryganskyi A."/>
            <person name="Culley D."/>
            <person name="Magnuson J.K."/>
            <person name="James T.Y."/>
            <person name="O'Malley M.A."/>
            <person name="Stajich J.E."/>
            <person name="Spatafora J.W."/>
            <person name="Visel A."/>
            <person name="Grigoriev I.V."/>
        </authorList>
    </citation>
    <scope>NUCLEOTIDE SEQUENCE [LARGE SCALE GENOMIC DNA]</scope>
    <source>
        <strain evidence="3 4">NRRL 3116</strain>
    </source>
</reference>
<evidence type="ECO:0000313" key="4">
    <source>
        <dbReference type="Proteomes" id="UP000193648"/>
    </source>
</evidence>
<dbReference type="InParanoid" id="A0A1Y2H372"/>
<evidence type="ECO:0000256" key="2">
    <source>
        <dbReference type="SAM" id="Phobius"/>
    </source>
</evidence>
<feature type="region of interest" description="Disordered" evidence="1">
    <location>
        <begin position="1"/>
        <end position="78"/>
    </location>
</feature>
<feature type="transmembrane region" description="Helical" evidence="2">
    <location>
        <begin position="276"/>
        <end position="298"/>
    </location>
</feature>
<keyword evidence="4" id="KW-1185">Reference proteome</keyword>
<protein>
    <submittedName>
        <fullName evidence="3">Uncharacterized protein</fullName>
    </submittedName>
</protein>
<keyword evidence="2" id="KW-1133">Transmembrane helix</keyword>
<feature type="transmembrane region" description="Helical" evidence="2">
    <location>
        <begin position="174"/>
        <end position="195"/>
    </location>
</feature>
<accession>A0A1Y2H372</accession>
<feature type="transmembrane region" description="Helical" evidence="2">
    <location>
        <begin position="201"/>
        <end position="234"/>
    </location>
</feature>
<dbReference type="Proteomes" id="UP000193648">
    <property type="component" value="Unassembled WGS sequence"/>
</dbReference>
<gene>
    <name evidence="3" type="ORF">BCR41DRAFT_367119</name>
</gene>
<feature type="compositionally biased region" description="Low complexity" evidence="1">
    <location>
        <begin position="29"/>
        <end position="72"/>
    </location>
</feature>
<dbReference type="RefSeq" id="XP_021886169.1">
    <property type="nucleotide sequence ID" value="XM_022026274.1"/>
</dbReference>
<dbReference type="EMBL" id="MCFF01000002">
    <property type="protein sequence ID" value="ORZ28484.1"/>
    <property type="molecule type" value="Genomic_DNA"/>
</dbReference>
<feature type="transmembrane region" description="Helical" evidence="2">
    <location>
        <begin position="246"/>
        <end position="270"/>
    </location>
</feature>
<dbReference type="AlphaFoldDB" id="A0A1Y2H372"/>
<organism evidence="3 4">
    <name type="scientific">Lobosporangium transversale</name>
    <dbReference type="NCBI Taxonomy" id="64571"/>
    <lineage>
        <taxon>Eukaryota</taxon>
        <taxon>Fungi</taxon>
        <taxon>Fungi incertae sedis</taxon>
        <taxon>Mucoromycota</taxon>
        <taxon>Mortierellomycotina</taxon>
        <taxon>Mortierellomycetes</taxon>
        <taxon>Mortierellales</taxon>
        <taxon>Mortierellaceae</taxon>
        <taxon>Lobosporangium</taxon>
    </lineage>
</organism>
<dbReference type="GeneID" id="33568117"/>
<name>A0A1Y2H372_9FUNG</name>
<comment type="caution">
    <text evidence="3">The sequence shown here is derived from an EMBL/GenBank/DDBJ whole genome shotgun (WGS) entry which is preliminary data.</text>
</comment>
<proteinExistence type="predicted"/>
<evidence type="ECO:0000313" key="3">
    <source>
        <dbReference type="EMBL" id="ORZ28484.1"/>
    </source>
</evidence>
<dbReference type="STRING" id="64571.A0A1Y2H372"/>
<keyword evidence="2" id="KW-0472">Membrane</keyword>
<dbReference type="OrthoDB" id="2427124at2759"/>
<evidence type="ECO:0000256" key="1">
    <source>
        <dbReference type="SAM" id="MobiDB-lite"/>
    </source>
</evidence>